<evidence type="ECO:0000313" key="3">
    <source>
        <dbReference type="Proteomes" id="UP000193067"/>
    </source>
</evidence>
<evidence type="ECO:0000313" key="2">
    <source>
        <dbReference type="EMBL" id="OSD07595.1"/>
    </source>
</evidence>
<accession>A0A1Y2J2G0</accession>
<dbReference type="Proteomes" id="UP000193067">
    <property type="component" value="Unassembled WGS sequence"/>
</dbReference>
<dbReference type="EMBL" id="KZ084088">
    <property type="protein sequence ID" value="OSD07595.1"/>
    <property type="molecule type" value="Genomic_DNA"/>
</dbReference>
<reference evidence="2 3" key="1">
    <citation type="journal article" date="2015" name="Biotechnol. Biofuels">
        <title>Enhanced degradation of softwood versus hardwood by the white-rot fungus Pycnoporus coccineus.</title>
        <authorList>
            <person name="Couturier M."/>
            <person name="Navarro D."/>
            <person name="Chevret D."/>
            <person name="Henrissat B."/>
            <person name="Piumi F."/>
            <person name="Ruiz-Duenas F.J."/>
            <person name="Martinez A.T."/>
            <person name="Grigoriev I.V."/>
            <person name="Riley R."/>
            <person name="Lipzen A."/>
            <person name="Berrin J.G."/>
            <person name="Master E.R."/>
            <person name="Rosso M.N."/>
        </authorList>
    </citation>
    <scope>NUCLEOTIDE SEQUENCE [LARGE SCALE GENOMIC DNA]</scope>
    <source>
        <strain evidence="2 3">BRFM310</strain>
    </source>
</reference>
<feature type="region of interest" description="Disordered" evidence="1">
    <location>
        <begin position="166"/>
        <end position="187"/>
    </location>
</feature>
<dbReference type="AlphaFoldDB" id="A0A1Y2J2G0"/>
<name>A0A1Y2J2G0_TRAC3</name>
<gene>
    <name evidence="2" type="ORF">PYCCODRAFT_1430847</name>
</gene>
<evidence type="ECO:0000256" key="1">
    <source>
        <dbReference type="SAM" id="MobiDB-lite"/>
    </source>
</evidence>
<proteinExistence type="predicted"/>
<sequence>MTLRPNCLDVHCKVAVAFSGMRTDPDTLSFILAGRFSAMQCVRILACALAQPTAMFCFDLKLSRILVLLLSLHLQPFRLRTTPTDLLCTHVDAIGTKALEPFSWVDQALTRVFSAPAPLPSSIDPAAPLRMRAASSPPARQSRGKARLYRLLNTILRRSTSELRCAPRRPAPTGERASRTWPLWVDA</sequence>
<protein>
    <submittedName>
        <fullName evidence="2">Uncharacterized protein</fullName>
    </submittedName>
</protein>
<keyword evidence="3" id="KW-1185">Reference proteome</keyword>
<organism evidence="2 3">
    <name type="scientific">Trametes coccinea (strain BRFM310)</name>
    <name type="common">Pycnoporus coccineus</name>
    <dbReference type="NCBI Taxonomy" id="1353009"/>
    <lineage>
        <taxon>Eukaryota</taxon>
        <taxon>Fungi</taxon>
        <taxon>Dikarya</taxon>
        <taxon>Basidiomycota</taxon>
        <taxon>Agaricomycotina</taxon>
        <taxon>Agaricomycetes</taxon>
        <taxon>Polyporales</taxon>
        <taxon>Polyporaceae</taxon>
        <taxon>Trametes</taxon>
    </lineage>
</organism>